<sequence length="48" mass="5560">MRSADCSYCKSPVVIFLLFIISIFQRLITWPLKMNPNHTISLQSVISF</sequence>
<dbReference type="Proteomes" id="UP000002281">
    <property type="component" value="Chromosome 11"/>
</dbReference>
<dbReference type="Ensembl" id="ENSECAT00000064928.2">
    <property type="protein sequence ID" value="ENSECAP00000045881.2"/>
    <property type="gene ID" value="ENSECAG00000029510.2"/>
</dbReference>
<evidence type="ECO:0000313" key="2">
    <source>
        <dbReference type="Ensembl" id="ENSECAP00000045881.2"/>
    </source>
</evidence>
<reference evidence="2" key="3">
    <citation type="submission" date="2025-09" db="UniProtKB">
        <authorList>
            <consortium name="Ensembl"/>
        </authorList>
    </citation>
    <scope>IDENTIFICATION</scope>
    <source>
        <strain evidence="2">Thoroughbred</strain>
    </source>
</reference>
<keyword evidence="1" id="KW-1133">Transmembrane helix</keyword>
<dbReference type="PaxDb" id="9796-ENSECAP00000045881"/>
<reference evidence="2 3" key="1">
    <citation type="journal article" date="2009" name="Science">
        <title>Genome sequence, comparative analysis, and population genetics of the domestic horse.</title>
        <authorList>
            <consortium name="Broad Institute Genome Sequencing Platform"/>
            <consortium name="Broad Institute Whole Genome Assembly Team"/>
            <person name="Wade C.M."/>
            <person name="Giulotto E."/>
            <person name="Sigurdsson S."/>
            <person name="Zoli M."/>
            <person name="Gnerre S."/>
            <person name="Imsland F."/>
            <person name="Lear T.L."/>
            <person name="Adelson D.L."/>
            <person name="Bailey E."/>
            <person name="Bellone R.R."/>
            <person name="Bloecker H."/>
            <person name="Distl O."/>
            <person name="Edgar R.C."/>
            <person name="Garber M."/>
            <person name="Leeb T."/>
            <person name="Mauceli E."/>
            <person name="MacLeod J.N."/>
            <person name="Penedo M.C.T."/>
            <person name="Raison J.M."/>
            <person name="Sharpe T."/>
            <person name="Vogel J."/>
            <person name="Andersson L."/>
            <person name="Antczak D.F."/>
            <person name="Biagi T."/>
            <person name="Binns M.M."/>
            <person name="Chowdhary B.P."/>
            <person name="Coleman S.J."/>
            <person name="Della Valle G."/>
            <person name="Fryc S."/>
            <person name="Guerin G."/>
            <person name="Hasegawa T."/>
            <person name="Hill E.W."/>
            <person name="Jurka J."/>
            <person name="Kiialainen A."/>
            <person name="Lindgren G."/>
            <person name="Liu J."/>
            <person name="Magnani E."/>
            <person name="Mickelson J.R."/>
            <person name="Murray J."/>
            <person name="Nergadze S.G."/>
            <person name="Onofrio R."/>
            <person name="Pedroni S."/>
            <person name="Piras M.F."/>
            <person name="Raudsepp T."/>
            <person name="Rocchi M."/>
            <person name="Roeed K.H."/>
            <person name="Ryder O.A."/>
            <person name="Searle S."/>
            <person name="Skow L."/>
            <person name="Swinburne J.E."/>
            <person name="Syvaenen A.C."/>
            <person name="Tozaki T."/>
            <person name="Valberg S.J."/>
            <person name="Vaudin M."/>
            <person name="White J.R."/>
            <person name="Zody M.C."/>
            <person name="Lander E.S."/>
            <person name="Lindblad-Toh K."/>
        </authorList>
    </citation>
    <scope>NUCLEOTIDE SEQUENCE [LARGE SCALE GENOMIC DNA]</scope>
    <source>
        <strain evidence="2 3">Thoroughbred</strain>
    </source>
</reference>
<name>A0A3Q2ICG6_HORSE</name>
<keyword evidence="3" id="KW-1185">Reference proteome</keyword>
<organism evidence="2 3">
    <name type="scientific">Equus caballus</name>
    <name type="common">Horse</name>
    <dbReference type="NCBI Taxonomy" id="9796"/>
    <lineage>
        <taxon>Eukaryota</taxon>
        <taxon>Metazoa</taxon>
        <taxon>Chordata</taxon>
        <taxon>Craniata</taxon>
        <taxon>Vertebrata</taxon>
        <taxon>Euteleostomi</taxon>
        <taxon>Mammalia</taxon>
        <taxon>Eutheria</taxon>
        <taxon>Laurasiatheria</taxon>
        <taxon>Perissodactyla</taxon>
        <taxon>Equidae</taxon>
        <taxon>Equus</taxon>
    </lineage>
</organism>
<protein>
    <submittedName>
        <fullName evidence="2">Uncharacterized protein</fullName>
    </submittedName>
</protein>
<proteinExistence type="predicted"/>
<keyword evidence="1" id="KW-0472">Membrane</keyword>
<dbReference type="InParanoid" id="A0A3Q2ICG6"/>
<keyword evidence="1" id="KW-0812">Transmembrane</keyword>
<dbReference type="AlphaFoldDB" id="A0A3Q2ICG6"/>
<dbReference type="Bgee" id="ENSECAG00000029510">
    <property type="expression patterns" value="Expressed in prefrontal cortex and 18 other cell types or tissues"/>
</dbReference>
<evidence type="ECO:0000256" key="1">
    <source>
        <dbReference type="SAM" id="Phobius"/>
    </source>
</evidence>
<evidence type="ECO:0000313" key="3">
    <source>
        <dbReference type="Proteomes" id="UP000002281"/>
    </source>
</evidence>
<accession>A0A3Q2ICG6</accession>
<dbReference type="GeneTree" id="ENSGT00910000148790"/>
<reference evidence="2" key="2">
    <citation type="submission" date="2025-08" db="UniProtKB">
        <authorList>
            <consortium name="Ensembl"/>
        </authorList>
    </citation>
    <scope>IDENTIFICATION</scope>
    <source>
        <strain evidence="2">Thoroughbred</strain>
    </source>
</reference>
<feature type="transmembrane region" description="Helical" evidence="1">
    <location>
        <begin position="12"/>
        <end position="32"/>
    </location>
</feature>